<proteinExistence type="predicted"/>
<protein>
    <submittedName>
        <fullName evidence="2">GH13428</fullName>
    </submittedName>
</protein>
<dbReference type="EMBL" id="CH916372">
    <property type="protein sequence ID" value="EDV98760.1"/>
    <property type="molecule type" value="Genomic_DNA"/>
</dbReference>
<evidence type="ECO:0000313" key="2">
    <source>
        <dbReference type="EMBL" id="EDV98760.1"/>
    </source>
</evidence>
<keyword evidence="3" id="KW-1185">Reference proteome</keyword>
<dbReference type="eggNOG" id="ENOG502T6X1">
    <property type="taxonomic scope" value="Eukaryota"/>
</dbReference>
<reference evidence="2 3" key="1">
    <citation type="journal article" date="2007" name="Nature">
        <title>Evolution of genes and genomes on the Drosophila phylogeny.</title>
        <authorList>
            <consortium name="Drosophila 12 Genomes Consortium"/>
            <person name="Clark A.G."/>
            <person name="Eisen M.B."/>
            <person name="Smith D.R."/>
            <person name="Bergman C.M."/>
            <person name="Oliver B."/>
            <person name="Markow T.A."/>
            <person name="Kaufman T.C."/>
            <person name="Kellis M."/>
            <person name="Gelbart W."/>
            <person name="Iyer V.N."/>
            <person name="Pollard D.A."/>
            <person name="Sackton T.B."/>
            <person name="Larracuente A.M."/>
            <person name="Singh N.D."/>
            <person name="Abad J.P."/>
            <person name="Abt D.N."/>
            <person name="Adryan B."/>
            <person name="Aguade M."/>
            <person name="Akashi H."/>
            <person name="Anderson W.W."/>
            <person name="Aquadro C.F."/>
            <person name="Ardell D.H."/>
            <person name="Arguello R."/>
            <person name="Artieri C.G."/>
            <person name="Barbash D.A."/>
            <person name="Barker D."/>
            <person name="Barsanti P."/>
            <person name="Batterham P."/>
            <person name="Batzoglou S."/>
            <person name="Begun D."/>
            <person name="Bhutkar A."/>
            <person name="Blanco E."/>
            <person name="Bosak S.A."/>
            <person name="Bradley R.K."/>
            <person name="Brand A.D."/>
            <person name="Brent M.R."/>
            <person name="Brooks A.N."/>
            <person name="Brown R.H."/>
            <person name="Butlin R.K."/>
            <person name="Caggese C."/>
            <person name="Calvi B.R."/>
            <person name="Bernardo de Carvalho A."/>
            <person name="Caspi A."/>
            <person name="Castrezana S."/>
            <person name="Celniker S.E."/>
            <person name="Chang J.L."/>
            <person name="Chapple C."/>
            <person name="Chatterji S."/>
            <person name="Chinwalla A."/>
            <person name="Civetta A."/>
            <person name="Clifton S.W."/>
            <person name="Comeron J.M."/>
            <person name="Costello J.C."/>
            <person name="Coyne J.A."/>
            <person name="Daub J."/>
            <person name="David R.G."/>
            <person name="Delcher A.L."/>
            <person name="Delehaunty K."/>
            <person name="Do C.B."/>
            <person name="Ebling H."/>
            <person name="Edwards K."/>
            <person name="Eickbush T."/>
            <person name="Evans J.D."/>
            <person name="Filipski A."/>
            <person name="Findeiss S."/>
            <person name="Freyhult E."/>
            <person name="Fulton L."/>
            <person name="Fulton R."/>
            <person name="Garcia A.C."/>
            <person name="Gardiner A."/>
            <person name="Garfield D.A."/>
            <person name="Garvin B.E."/>
            <person name="Gibson G."/>
            <person name="Gilbert D."/>
            <person name="Gnerre S."/>
            <person name="Godfrey J."/>
            <person name="Good R."/>
            <person name="Gotea V."/>
            <person name="Gravely B."/>
            <person name="Greenberg A.J."/>
            <person name="Griffiths-Jones S."/>
            <person name="Gross S."/>
            <person name="Guigo R."/>
            <person name="Gustafson E.A."/>
            <person name="Haerty W."/>
            <person name="Hahn M.W."/>
            <person name="Halligan D.L."/>
            <person name="Halpern A.L."/>
            <person name="Halter G.M."/>
            <person name="Han M.V."/>
            <person name="Heger A."/>
            <person name="Hillier L."/>
            <person name="Hinrichs A.S."/>
            <person name="Holmes I."/>
            <person name="Hoskins R.A."/>
            <person name="Hubisz M.J."/>
            <person name="Hultmark D."/>
            <person name="Huntley M.A."/>
            <person name="Jaffe D.B."/>
            <person name="Jagadeeshan S."/>
            <person name="Jeck W.R."/>
            <person name="Johnson J."/>
            <person name="Jones C.D."/>
            <person name="Jordan W.C."/>
            <person name="Karpen G.H."/>
            <person name="Kataoka E."/>
            <person name="Keightley P.D."/>
            <person name="Kheradpour P."/>
            <person name="Kirkness E.F."/>
            <person name="Koerich L.B."/>
            <person name="Kristiansen K."/>
            <person name="Kudrna D."/>
            <person name="Kulathinal R.J."/>
            <person name="Kumar S."/>
            <person name="Kwok R."/>
            <person name="Lander E."/>
            <person name="Langley C.H."/>
            <person name="Lapoint R."/>
            <person name="Lazzaro B.P."/>
            <person name="Lee S.J."/>
            <person name="Levesque L."/>
            <person name="Li R."/>
            <person name="Lin C.F."/>
            <person name="Lin M.F."/>
            <person name="Lindblad-Toh K."/>
            <person name="Llopart A."/>
            <person name="Long M."/>
            <person name="Low L."/>
            <person name="Lozovsky E."/>
            <person name="Lu J."/>
            <person name="Luo M."/>
            <person name="Machado C.A."/>
            <person name="Makalowski W."/>
            <person name="Marzo M."/>
            <person name="Matsuda M."/>
            <person name="Matzkin L."/>
            <person name="McAllister B."/>
            <person name="McBride C.S."/>
            <person name="McKernan B."/>
            <person name="McKernan K."/>
            <person name="Mendez-Lago M."/>
            <person name="Minx P."/>
            <person name="Mollenhauer M.U."/>
            <person name="Montooth K."/>
            <person name="Mount S.M."/>
            <person name="Mu X."/>
            <person name="Myers E."/>
            <person name="Negre B."/>
            <person name="Newfeld S."/>
            <person name="Nielsen R."/>
            <person name="Noor M.A."/>
            <person name="O'Grady P."/>
            <person name="Pachter L."/>
            <person name="Papaceit M."/>
            <person name="Parisi M.J."/>
            <person name="Parisi M."/>
            <person name="Parts L."/>
            <person name="Pedersen J.S."/>
            <person name="Pesole G."/>
            <person name="Phillippy A.M."/>
            <person name="Ponting C.P."/>
            <person name="Pop M."/>
            <person name="Porcelli D."/>
            <person name="Powell J.R."/>
            <person name="Prohaska S."/>
            <person name="Pruitt K."/>
            <person name="Puig M."/>
            <person name="Quesneville H."/>
            <person name="Ram K.R."/>
            <person name="Rand D."/>
            <person name="Rasmussen M.D."/>
            <person name="Reed L.K."/>
            <person name="Reenan R."/>
            <person name="Reily A."/>
            <person name="Remington K.A."/>
            <person name="Rieger T.T."/>
            <person name="Ritchie M.G."/>
            <person name="Robin C."/>
            <person name="Rogers Y.H."/>
            <person name="Rohde C."/>
            <person name="Rozas J."/>
            <person name="Rubenfield M.J."/>
            <person name="Ruiz A."/>
            <person name="Russo S."/>
            <person name="Salzberg S.L."/>
            <person name="Sanchez-Gracia A."/>
            <person name="Saranga D.J."/>
            <person name="Sato H."/>
            <person name="Schaeffer S.W."/>
            <person name="Schatz M.C."/>
            <person name="Schlenke T."/>
            <person name="Schwartz R."/>
            <person name="Segarra C."/>
            <person name="Singh R.S."/>
            <person name="Sirot L."/>
            <person name="Sirota M."/>
            <person name="Sisneros N.B."/>
            <person name="Smith C.D."/>
            <person name="Smith T.F."/>
            <person name="Spieth J."/>
            <person name="Stage D.E."/>
            <person name="Stark A."/>
            <person name="Stephan W."/>
            <person name="Strausberg R.L."/>
            <person name="Strempel S."/>
            <person name="Sturgill D."/>
            <person name="Sutton G."/>
            <person name="Sutton G.G."/>
            <person name="Tao W."/>
            <person name="Teichmann S."/>
            <person name="Tobari Y.N."/>
            <person name="Tomimura Y."/>
            <person name="Tsolas J.M."/>
            <person name="Valente V.L."/>
            <person name="Venter E."/>
            <person name="Venter J.C."/>
            <person name="Vicario S."/>
            <person name="Vieira F.G."/>
            <person name="Vilella A.J."/>
            <person name="Villasante A."/>
            <person name="Walenz B."/>
            <person name="Wang J."/>
            <person name="Wasserman M."/>
            <person name="Watts T."/>
            <person name="Wilson D."/>
            <person name="Wilson R.K."/>
            <person name="Wing R.A."/>
            <person name="Wolfner M.F."/>
            <person name="Wong A."/>
            <person name="Wong G.K."/>
            <person name="Wu C.I."/>
            <person name="Wu G."/>
            <person name="Yamamoto D."/>
            <person name="Yang H.P."/>
            <person name="Yang S.P."/>
            <person name="Yorke J.A."/>
            <person name="Yoshida K."/>
            <person name="Zdobnov E."/>
            <person name="Zhang P."/>
            <person name="Zhang Y."/>
            <person name="Zimin A.V."/>
            <person name="Baldwin J."/>
            <person name="Abdouelleil A."/>
            <person name="Abdulkadir J."/>
            <person name="Abebe A."/>
            <person name="Abera B."/>
            <person name="Abreu J."/>
            <person name="Acer S.C."/>
            <person name="Aftuck L."/>
            <person name="Alexander A."/>
            <person name="An P."/>
            <person name="Anderson E."/>
            <person name="Anderson S."/>
            <person name="Arachi H."/>
            <person name="Azer M."/>
            <person name="Bachantsang P."/>
            <person name="Barry A."/>
            <person name="Bayul T."/>
            <person name="Berlin A."/>
            <person name="Bessette D."/>
            <person name="Bloom T."/>
            <person name="Blye J."/>
            <person name="Boguslavskiy L."/>
            <person name="Bonnet C."/>
            <person name="Boukhgalter B."/>
            <person name="Bourzgui I."/>
            <person name="Brown A."/>
            <person name="Cahill P."/>
            <person name="Channer S."/>
            <person name="Cheshatsang Y."/>
            <person name="Chuda L."/>
            <person name="Citroen M."/>
            <person name="Collymore A."/>
            <person name="Cooke P."/>
            <person name="Costello M."/>
            <person name="D'Aco K."/>
            <person name="Daza R."/>
            <person name="De Haan G."/>
            <person name="DeGray S."/>
            <person name="DeMaso C."/>
            <person name="Dhargay N."/>
            <person name="Dooley K."/>
            <person name="Dooley E."/>
            <person name="Doricent M."/>
            <person name="Dorje P."/>
            <person name="Dorjee K."/>
            <person name="Dupes A."/>
            <person name="Elong R."/>
            <person name="Falk J."/>
            <person name="Farina A."/>
            <person name="Faro S."/>
            <person name="Ferguson D."/>
            <person name="Fisher S."/>
            <person name="Foley C.D."/>
            <person name="Franke A."/>
            <person name="Friedrich D."/>
            <person name="Gadbois L."/>
            <person name="Gearin G."/>
            <person name="Gearin C.R."/>
            <person name="Giannoukos G."/>
            <person name="Goode T."/>
            <person name="Graham J."/>
            <person name="Grandbois E."/>
            <person name="Grewal S."/>
            <person name="Gyaltsen K."/>
            <person name="Hafez N."/>
            <person name="Hagos B."/>
            <person name="Hall J."/>
            <person name="Henson C."/>
            <person name="Hollinger A."/>
            <person name="Honan T."/>
            <person name="Huard M.D."/>
            <person name="Hughes L."/>
            <person name="Hurhula B."/>
            <person name="Husby M.E."/>
            <person name="Kamat A."/>
            <person name="Kanga B."/>
            <person name="Kashin S."/>
            <person name="Khazanovich D."/>
            <person name="Kisner P."/>
            <person name="Lance K."/>
            <person name="Lara M."/>
            <person name="Lee W."/>
            <person name="Lennon N."/>
            <person name="Letendre F."/>
            <person name="LeVine R."/>
            <person name="Lipovsky A."/>
            <person name="Liu X."/>
            <person name="Liu J."/>
            <person name="Liu S."/>
            <person name="Lokyitsang T."/>
            <person name="Lokyitsang Y."/>
            <person name="Lubonja R."/>
            <person name="Lui A."/>
            <person name="MacDonald P."/>
            <person name="Magnisalis V."/>
            <person name="Maru K."/>
            <person name="Matthews C."/>
            <person name="McCusker W."/>
            <person name="McDonough S."/>
            <person name="Mehta T."/>
            <person name="Meldrim J."/>
            <person name="Meneus L."/>
            <person name="Mihai O."/>
            <person name="Mihalev A."/>
            <person name="Mihova T."/>
            <person name="Mittelman R."/>
            <person name="Mlenga V."/>
            <person name="Montmayeur A."/>
            <person name="Mulrain L."/>
            <person name="Navidi A."/>
            <person name="Naylor J."/>
            <person name="Negash T."/>
            <person name="Nguyen T."/>
            <person name="Nguyen N."/>
            <person name="Nicol R."/>
            <person name="Norbu C."/>
            <person name="Norbu N."/>
            <person name="Novod N."/>
            <person name="O'Neill B."/>
            <person name="Osman S."/>
            <person name="Markiewicz E."/>
            <person name="Oyono O.L."/>
            <person name="Patti C."/>
            <person name="Phunkhang P."/>
            <person name="Pierre F."/>
            <person name="Priest M."/>
            <person name="Raghuraman S."/>
            <person name="Rege F."/>
            <person name="Reyes R."/>
            <person name="Rise C."/>
            <person name="Rogov P."/>
            <person name="Ross K."/>
            <person name="Ryan E."/>
            <person name="Settipalli S."/>
            <person name="Shea T."/>
            <person name="Sherpa N."/>
            <person name="Shi L."/>
            <person name="Shih D."/>
            <person name="Sparrow T."/>
            <person name="Spaulding J."/>
            <person name="Stalker J."/>
            <person name="Stange-Thomann N."/>
            <person name="Stavropoulos S."/>
            <person name="Stone C."/>
            <person name="Strader C."/>
            <person name="Tesfaye S."/>
            <person name="Thomson T."/>
            <person name="Thoulutsang Y."/>
            <person name="Thoulutsang D."/>
            <person name="Topham K."/>
            <person name="Topping I."/>
            <person name="Tsamla T."/>
            <person name="Vassiliev H."/>
            <person name="Vo A."/>
            <person name="Wangchuk T."/>
            <person name="Wangdi T."/>
            <person name="Weiand M."/>
            <person name="Wilkinson J."/>
            <person name="Wilson A."/>
            <person name="Yadav S."/>
            <person name="Young G."/>
            <person name="Yu Q."/>
            <person name="Zembek L."/>
            <person name="Zhong D."/>
            <person name="Zimmer A."/>
            <person name="Zwirko Z."/>
            <person name="Jaffe D.B."/>
            <person name="Alvarez P."/>
            <person name="Brockman W."/>
            <person name="Butler J."/>
            <person name="Chin C."/>
            <person name="Gnerre S."/>
            <person name="Grabherr M."/>
            <person name="Kleber M."/>
            <person name="Mauceli E."/>
            <person name="MacCallum I."/>
        </authorList>
    </citation>
    <scope>NUCLEOTIDE SEQUENCE [LARGE SCALE GENOMIC DNA]</scope>
    <source>
        <strain evidence="3">Tucson 15287-2541.00</strain>
    </source>
</reference>
<feature type="compositionally biased region" description="Low complexity" evidence="1">
    <location>
        <begin position="291"/>
        <end position="305"/>
    </location>
</feature>
<feature type="compositionally biased region" description="Basic residues" evidence="1">
    <location>
        <begin position="263"/>
        <end position="279"/>
    </location>
</feature>
<feature type="compositionally biased region" description="Low complexity" evidence="1">
    <location>
        <begin position="241"/>
        <end position="251"/>
    </location>
</feature>
<dbReference type="PhylomeDB" id="B4JPD0"/>
<feature type="region of interest" description="Disordered" evidence="1">
    <location>
        <begin position="241"/>
        <end position="333"/>
    </location>
</feature>
<gene>
    <name evidence="2" type="primary">Dgri\GH13428</name>
    <name evidence="2" type="ORF">Dgri_GH13428</name>
</gene>
<evidence type="ECO:0000313" key="3">
    <source>
        <dbReference type="Proteomes" id="UP000001070"/>
    </source>
</evidence>
<dbReference type="HOGENOM" id="CLU_738226_0_0_1"/>
<sequence>MGAKATKMDANYVPNIPKINRAAAPIELSLSPCRENNEILLDPRSPNGCRTPLNLPPLMPLATAAVAAPTENTFAQLRKRLLRGFSLQDPRSPQLNRTPLVLDAAIDRTLNMDDTFADLFVETRAPQPAIPSAGDQQPANESVEIVSLTYEEDETMPCCDMLVQQTPEPASVPAPCYDPRSPSVGVERTPIIFCDDADEAEERDTQMLEEILETLTLNLSAESSMASFVSASAELTQDELQLQPAQSLSQSRPANKHLERVRLGNKRRVAPRKPARANKTRIYVDALDSHTSSTPKSSTPKSSTPNPAQRSSQRTPLSSVNRNRVHLRSRSVEKDLVKPSLQLPLQSFDDQLNPGERLNVPSLRRLLASENRLEP</sequence>
<organism evidence="3">
    <name type="scientific">Drosophila grimshawi</name>
    <name type="common">Hawaiian fruit fly</name>
    <name type="synonym">Idiomyia grimshawi</name>
    <dbReference type="NCBI Taxonomy" id="7222"/>
    <lineage>
        <taxon>Eukaryota</taxon>
        <taxon>Metazoa</taxon>
        <taxon>Ecdysozoa</taxon>
        <taxon>Arthropoda</taxon>
        <taxon>Hexapoda</taxon>
        <taxon>Insecta</taxon>
        <taxon>Pterygota</taxon>
        <taxon>Neoptera</taxon>
        <taxon>Endopterygota</taxon>
        <taxon>Diptera</taxon>
        <taxon>Brachycera</taxon>
        <taxon>Muscomorpha</taxon>
        <taxon>Ephydroidea</taxon>
        <taxon>Drosophilidae</taxon>
        <taxon>Drosophila</taxon>
        <taxon>Hawaiian Drosophila</taxon>
    </lineage>
</organism>
<dbReference type="KEGG" id="dgr:6566516"/>
<evidence type="ECO:0000256" key="1">
    <source>
        <dbReference type="SAM" id="MobiDB-lite"/>
    </source>
</evidence>
<dbReference type="OrthoDB" id="6337960at2759"/>
<dbReference type="STRING" id="7222.B4JPD0"/>
<accession>B4JPD0</accession>
<feature type="compositionally biased region" description="Polar residues" evidence="1">
    <location>
        <begin position="306"/>
        <end position="322"/>
    </location>
</feature>
<dbReference type="FunCoup" id="B4JPD0">
    <property type="interactions" value="10"/>
</dbReference>
<dbReference type="InParanoid" id="B4JPD0"/>
<dbReference type="OMA" id="CVKNKPH"/>
<name>B4JPD0_DROGR</name>
<dbReference type="AlphaFoldDB" id="B4JPD0"/>
<dbReference type="Proteomes" id="UP000001070">
    <property type="component" value="Unassembled WGS sequence"/>
</dbReference>